<name>A0A401JAA3_9PROT</name>
<evidence type="ECO:0000313" key="1">
    <source>
        <dbReference type="EMBL" id="GBL44602.1"/>
    </source>
</evidence>
<accession>A0A401JAA3</accession>
<dbReference type="RefSeq" id="WP_189836237.1">
    <property type="nucleotide sequence ID" value="NZ_BGOW01000002.1"/>
</dbReference>
<dbReference type="Gene3D" id="3.40.190.10">
    <property type="entry name" value="Periplasmic binding protein-like II"/>
    <property type="match status" value="2"/>
</dbReference>
<dbReference type="PANTHER" id="PTHR30024:SF17">
    <property type="entry name" value="SOLUTE-BINDING PROTEIN FAMILY 3_N-TERMINAL DOMAIN-CONTAINING PROTEIN"/>
    <property type="match status" value="1"/>
</dbReference>
<dbReference type="Pfam" id="PF12974">
    <property type="entry name" value="Phosphonate-bd"/>
    <property type="match status" value="1"/>
</dbReference>
<dbReference type="PANTHER" id="PTHR30024">
    <property type="entry name" value="ALIPHATIC SULFONATES-BINDING PROTEIN-RELATED"/>
    <property type="match status" value="1"/>
</dbReference>
<keyword evidence="2" id="KW-1185">Reference proteome</keyword>
<sequence length="266" mass="29398">MLAGSWLPFLPISQAHASDLPPYRFGVLPLQSPNKLASMFLPLTKVLEDRLHRPVQFVTAPSFSIFMQRVAQREYDIVYLNPLLCAEAQKSGYHVIAKIAGEPFTGILVVRRDSNITKLATPLRPGLRLGFPDPGAFAATVMTRRYLESLGIPVDRDFEVKYFGSQDSVLMALYSGLVDVAGTWKPSLRSMPKHIQQALRIIAETPPEPQMPIAVRDDMPAADMKTVAKVLVDMGSTSTGRQILNGMELPQGFVLTDDSEYVKVGK</sequence>
<proteinExistence type="predicted"/>
<dbReference type="EMBL" id="BGOW01000002">
    <property type="protein sequence ID" value="GBL44602.1"/>
    <property type="molecule type" value="Genomic_DNA"/>
</dbReference>
<organism evidence="1 2">
    <name type="scientific">Sulfuriferula multivorans</name>
    <dbReference type="NCBI Taxonomy" id="1559896"/>
    <lineage>
        <taxon>Bacteria</taxon>
        <taxon>Pseudomonadati</taxon>
        <taxon>Pseudomonadota</taxon>
        <taxon>Betaproteobacteria</taxon>
        <taxon>Nitrosomonadales</taxon>
        <taxon>Sulfuricellaceae</taxon>
        <taxon>Sulfuriferula</taxon>
    </lineage>
</organism>
<comment type="caution">
    <text evidence="1">The sequence shown here is derived from an EMBL/GenBank/DDBJ whole genome shotgun (WGS) entry which is preliminary data.</text>
</comment>
<dbReference type="AlphaFoldDB" id="A0A401JAA3"/>
<dbReference type="SUPFAM" id="SSF53850">
    <property type="entry name" value="Periplasmic binding protein-like II"/>
    <property type="match status" value="1"/>
</dbReference>
<dbReference type="Proteomes" id="UP000286806">
    <property type="component" value="Unassembled WGS sequence"/>
</dbReference>
<protein>
    <submittedName>
        <fullName evidence="1">Periplasmic binding protein-related protein</fullName>
    </submittedName>
</protein>
<reference evidence="1 2" key="1">
    <citation type="journal article" date="2019" name="Front. Microbiol.">
        <title>Genomes of Neutrophilic Sulfur-Oxidizing Chemolithoautotrophs Representing 9 Proteobacterial Species From 8 Genera.</title>
        <authorList>
            <person name="Watanabe T."/>
            <person name="Kojima H."/>
            <person name="Umezawa K."/>
            <person name="Hori C."/>
            <person name="Takasuka T.E."/>
            <person name="Kato Y."/>
            <person name="Fukui M."/>
        </authorList>
    </citation>
    <scope>NUCLEOTIDE SEQUENCE [LARGE SCALE GENOMIC DNA]</scope>
    <source>
        <strain evidence="1 2">TTN</strain>
    </source>
</reference>
<gene>
    <name evidence="1" type="ORF">SFMTTN_0402</name>
</gene>
<evidence type="ECO:0000313" key="2">
    <source>
        <dbReference type="Proteomes" id="UP000286806"/>
    </source>
</evidence>